<dbReference type="Proteomes" id="UP000494119">
    <property type="component" value="Unassembled WGS sequence"/>
</dbReference>
<name>A0A6J5H4V9_9BURK</name>
<dbReference type="AlphaFoldDB" id="A0A6J5H4V9"/>
<evidence type="ECO:0000313" key="1">
    <source>
        <dbReference type="EMBL" id="CAB3809012.1"/>
    </source>
</evidence>
<keyword evidence="2" id="KW-1185">Reference proteome</keyword>
<sequence length="114" mass="12773">MHDMEAPDTDFPVQELLRQLSADVRSSSEIARLSGVSQPTVSRLRLSNGRRLRRSSSFNKLCSFYGVKPAARHAGVYNELLRNAIVDVWDGSEEHGRALLVVIKGLKELRERPG</sequence>
<organism evidence="1 2">
    <name type="scientific">Paraburkholderia caffeinitolerans</name>
    <dbReference type="NCBI Taxonomy" id="1723730"/>
    <lineage>
        <taxon>Bacteria</taxon>
        <taxon>Pseudomonadati</taxon>
        <taxon>Pseudomonadota</taxon>
        <taxon>Betaproteobacteria</taxon>
        <taxon>Burkholderiales</taxon>
        <taxon>Burkholderiaceae</taxon>
        <taxon>Paraburkholderia</taxon>
    </lineage>
</organism>
<gene>
    <name evidence="1" type="ORF">LMG28688_06909</name>
</gene>
<accession>A0A6J5H4V9</accession>
<protein>
    <recommendedName>
        <fullName evidence="3">HTH cro/C1-type domain-containing protein</fullName>
    </recommendedName>
</protein>
<proteinExistence type="predicted"/>
<evidence type="ECO:0008006" key="3">
    <source>
        <dbReference type="Google" id="ProtNLM"/>
    </source>
</evidence>
<reference evidence="1 2" key="1">
    <citation type="submission" date="2020-04" db="EMBL/GenBank/DDBJ databases">
        <authorList>
            <person name="De Canck E."/>
        </authorList>
    </citation>
    <scope>NUCLEOTIDE SEQUENCE [LARGE SCALE GENOMIC DNA]</scope>
    <source>
        <strain evidence="1 2">LMG 28688</strain>
    </source>
</reference>
<dbReference type="EMBL" id="CADIKL010000063">
    <property type="protein sequence ID" value="CAB3809012.1"/>
    <property type="molecule type" value="Genomic_DNA"/>
</dbReference>
<evidence type="ECO:0000313" key="2">
    <source>
        <dbReference type="Proteomes" id="UP000494119"/>
    </source>
</evidence>